<evidence type="ECO:0000313" key="4">
    <source>
        <dbReference type="EMBL" id="POP54650.1"/>
    </source>
</evidence>
<gene>
    <name evidence="4" type="ORF">C0068_00080</name>
</gene>
<dbReference type="PROSITE" id="PS50894">
    <property type="entry name" value="HPT"/>
    <property type="match status" value="1"/>
</dbReference>
<accession>A0A2S4HL89</accession>
<dbReference type="OrthoDB" id="5740586at2"/>
<evidence type="ECO:0000259" key="3">
    <source>
        <dbReference type="PROSITE" id="PS50894"/>
    </source>
</evidence>
<dbReference type="GO" id="GO:0004672">
    <property type="term" value="F:protein kinase activity"/>
    <property type="evidence" value="ECO:0007669"/>
    <property type="project" value="UniProtKB-ARBA"/>
</dbReference>
<reference evidence="4" key="1">
    <citation type="submission" date="2018-01" db="EMBL/GenBank/DDBJ databases">
        <authorList>
            <person name="Yu X.-D."/>
        </authorList>
    </citation>
    <scope>NUCLEOTIDE SEQUENCE</scope>
    <source>
        <strain evidence="4">ZX-21</strain>
    </source>
</reference>
<proteinExistence type="predicted"/>
<dbReference type="Pfam" id="PF01627">
    <property type="entry name" value="Hpt"/>
    <property type="match status" value="1"/>
</dbReference>
<organism evidence="4 5">
    <name type="scientific">Zhongshania marina</name>
    <dbReference type="NCBI Taxonomy" id="2304603"/>
    <lineage>
        <taxon>Bacteria</taxon>
        <taxon>Pseudomonadati</taxon>
        <taxon>Pseudomonadota</taxon>
        <taxon>Gammaproteobacteria</taxon>
        <taxon>Cellvibrionales</taxon>
        <taxon>Spongiibacteraceae</taxon>
        <taxon>Zhongshania</taxon>
    </lineage>
</organism>
<dbReference type="AlphaFoldDB" id="A0A2S4HL89"/>
<protein>
    <recommendedName>
        <fullName evidence="3">HPt domain-containing protein</fullName>
    </recommendedName>
</protein>
<evidence type="ECO:0000256" key="2">
    <source>
        <dbReference type="PROSITE-ProRule" id="PRU00110"/>
    </source>
</evidence>
<evidence type="ECO:0000313" key="5">
    <source>
        <dbReference type="Proteomes" id="UP000237222"/>
    </source>
</evidence>
<dbReference type="InterPro" id="IPR036641">
    <property type="entry name" value="HPT_dom_sf"/>
</dbReference>
<dbReference type="EMBL" id="PQGG01000002">
    <property type="protein sequence ID" value="POP54650.1"/>
    <property type="molecule type" value="Genomic_DNA"/>
</dbReference>
<dbReference type="Proteomes" id="UP000237222">
    <property type="component" value="Unassembled WGS sequence"/>
</dbReference>
<feature type="modified residue" description="Phosphohistidine" evidence="2">
    <location>
        <position position="54"/>
    </location>
</feature>
<sequence>MILDEARVQDMTRNNTKLIASISQLFLNELPDMIANIERAYNQNDCSALANAVHRLKSALGNFASKSYYDEFSQLESLALNASTEGSSLAEWFAAWTVAKLKLEQMVNELKSMAGI</sequence>
<name>A0A2S4HL89_9GAMM</name>
<dbReference type="Gene3D" id="1.20.120.160">
    <property type="entry name" value="HPT domain"/>
    <property type="match status" value="1"/>
</dbReference>
<dbReference type="SUPFAM" id="SSF47226">
    <property type="entry name" value="Histidine-containing phosphotransfer domain, HPT domain"/>
    <property type="match status" value="1"/>
</dbReference>
<feature type="domain" description="HPt" evidence="3">
    <location>
        <begin position="15"/>
        <end position="116"/>
    </location>
</feature>
<evidence type="ECO:0000256" key="1">
    <source>
        <dbReference type="ARBA" id="ARBA00023012"/>
    </source>
</evidence>
<dbReference type="InterPro" id="IPR008207">
    <property type="entry name" value="Sig_transdc_His_kin_Hpt_dom"/>
</dbReference>
<keyword evidence="2" id="KW-0597">Phosphoprotein</keyword>
<dbReference type="GO" id="GO:0000160">
    <property type="term" value="P:phosphorelay signal transduction system"/>
    <property type="evidence" value="ECO:0007669"/>
    <property type="project" value="UniProtKB-KW"/>
</dbReference>
<comment type="caution">
    <text evidence="4">The sequence shown here is derived from an EMBL/GenBank/DDBJ whole genome shotgun (WGS) entry which is preliminary data.</text>
</comment>
<dbReference type="RefSeq" id="WP_103682454.1">
    <property type="nucleotide sequence ID" value="NZ_PQGG01000002.1"/>
</dbReference>
<keyword evidence="1" id="KW-0902">Two-component regulatory system</keyword>